<organism evidence="1 2">
    <name type="scientific">Paenibacillus lycopersici</name>
    <dbReference type="NCBI Taxonomy" id="2704462"/>
    <lineage>
        <taxon>Bacteria</taxon>
        <taxon>Bacillati</taxon>
        <taxon>Bacillota</taxon>
        <taxon>Bacilli</taxon>
        <taxon>Bacillales</taxon>
        <taxon>Paenibacillaceae</taxon>
        <taxon>Paenibacillus</taxon>
    </lineage>
</organism>
<protein>
    <submittedName>
        <fullName evidence="1">Uncharacterized protein</fullName>
    </submittedName>
</protein>
<keyword evidence="2" id="KW-1185">Reference proteome</keyword>
<evidence type="ECO:0000313" key="2">
    <source>
        <dbReference type="Proteomes" id="UP000476064"/>
    </source>
</evidence>
<accession>A0A6C0FZL7</accession>
<dbReference type="Proteomes" id="UP000476064">
    <property type="component" value="Chromosome"/>
</dbReference>
<proteinExistence type="predicted"/>
<evidence type="ECO:0000313" key="1">
    <source>
        <dbReference type="EMBL" id="QHT60664.1"/>
    </source>
</evidence>
<dbReference type="AlphaFoldDB" id="A0A6C0FZL7"/>
<sequence length="74" mass="8590">MAAEQERAQALRFVQEMAGWQLIEQHILERAADHREQLMTCKDWESVLQHRAGAEALEAVLLFIDQTIRDGEEQ</sequence>
<reference evidence="1 2" key="1">
    <citation type="submission" date="2020-01" db="EMBL/GenBank/DDBJ databases">
        <title>Paenibacillus sp. nov., isolated from tomato rhizosphere.</title>
        <authorList>
            <person name="Weon H.-Y."/>
            <person name="Lee S.A."/>
        </authorList>
    </citation>
    <scope>NUCLEOTIDE SEQUENCE [LARGE SCALE GENOMIC DNA]</scope>
    <source>
        <strain evidence="1 2">12200R-189</strain>
    </source>
</reference>
<dbReference type="RefSeq" id="WP_162357054.1">
    <property type="nucleotide sequence ID" value="NZ_CP048209.1"/>
</dbReference>
<gene>
    <name evidence="1" type="ORF">GXP70_12415</name>
</gene>
<dbReference type="KEGG" id="plyc:GXP70_12415"/>
<dbReference type="EMBL" id="CP048209">
    <property type="protein sequence ID" value="QHT60664.1"/>
    <property type="molecule type" value="Genomic_DNA"/>
</dbReference>
<name>A0A6C0FZL7_9BACL</name>